<gene>
    <name evidence="10" type="primary">ND3</name>
</gene>
<feature type="transmembrane region" description="Helical" evidence="9">
    <location>
        <begin position="76"/>
        <end position="94"/>
    </location>
</feature>
<organism evidence="10">
    <name type="scientific">Pallisentis celatus</name>
    <name type="common">Thorny-headed worm</name>
    <name type="synonym">Neosentis celatus</name>
    <dbReference type="NCBI Taxonomy" id="935648"/>
    <lineage>
        <taxon>Eukaryota</taxon>
        <taxon>Metazoa</taxon>
        <taxon>Spiralia</taxon>
        <taxon>Lophotrochozoa</taxon>
        <taxon>Acanthocephala</taxon>
        <taxon>Eoacanthocephala</taxon>
        <taxon>Gyracanthocephala</taxon>
        <taxon>Quadrigyridae</taxon>
        <taxon>Pallisentis</taxon>
    </lineage>
</organism>
<keyword evidence="9" id="KW-0249">Electron transport</keyword>
<evidence type="ECO:0000256" key="8">
    <source>
        <dbReference type="ARBA" id="ARBA00049551"/>
    </source>
</evidence>
<keyword evidence="9" id="KW-0520">NAD</keyword>
<reference evidence="10" key="1">
    <citation type="submission" date="2012-04" db="EMBL/GenBank/DDBJ databases">
        <authorList>
            <person name="Pan T."/>
        </authorList>
    </citation>
    <scope>NUCLEOTIDE SEQUENCE</scope>
</reference>
<reference evidence="10" key="2">
    <citation type="journal article" date="2013" name="Folia Parasitol.">
        <title>The complete mitochondrial genome of Pallisentis celatus (Acanthocephala) with phylogenetic analysis of acanthocephalans and rotifers.</title>
        <authorList>
            <person name="Pan T.S."/>
            <person name="Nie P."/>
        </authorList>
    </citation>
    <scope>NUCLEOTIDE SEQUENCE</scope>
</reference>
<keyword evidence="9 10" id="KW-0496">Mitochondrion</keyword>
<sequence>MSIELYWCFMPKVSVGFSGYCSSVDFSCIVNYSSSCLSFSFCKKVWVWLWFVFKGSVFSVRFYLLSLLFLLMDMEVVLLVLSPVIMPSSIFLVMKFSWVLWMFVLGTVWEWWVGGIDWAF</sequence>
<geneLocation type="mitochondrion" evidence="10"/>
<feature type="transmembrane region" description="Helical" evidence="9">
    <location>
        <begin position="45"/>
        <end position="64"/>
    </location>
</feature>
<dbReference type="Pfam" id="PF00507">
    <property type="entry name" value="Oxidored_q4"/>
    <property type="match status" value="1"/>
</dbReference>
<name>V5IXB9_PALCE</name>
<dbReference type="InterPro" id="IPR000440">
    <property type="entry name" value="NADH_UbQ/plastoQ_OxRdtase_su3"/>
</dbReference>
<dbReference type="GO" id="GO:0008137">
    <property type="term" value="F:NADH dehydrogenase (ubiquinone) activity"/>
    <property type="evidence" value="ECO:0007669"/>
    <property type="project" value="UniProtKB-UniRule"/>
</dbReference>
<evidence type="ECO:0000256" key="7">
    <source>
        <dbReference type="ARBA" id="ARBA00023136"/>
    </source>
</evidence>
<dbReference type="GO" id="GO:0031966">
    <property type="term" value="C:mitochondrial membrane"/>
    <property type="evidence" value="ECO:0007669"/>
    <property type="project" value="UniProtKB-SubCell"/>
</dbReference>
<evidence type="ECO:0000256" key="1">
    <source>
        <dbReference type="ARBA" id="ARBA00004370"/>
    </source>
</evidence>
<keyword evidence="9" id="KW-0679">Respiratory chain</keyword>
<evidence type="ECO:0000256" key="6">
    <source>
        <dbReference type="ARBA" id="ARBA00022989"/>
    </source>
</evidence>
<dbReference type="CTD" id="4537"/>
<dbReference type="Gene3D" id="1.20.58.1610">
    <property type="entry name" value="NADH:ubiquinone/plastoquinone oxidoreductase, chain 3"/>
    <property type="match status" value="1"/>
</dbReference>
<accession>V5IXB9</accession>
<keyword evidence="9" id="KW-1278">Translocase</keyword>
<keyword evidence="6 9" id="KW-1133">Transmembrane helix</keyword>
<keyword evidence="4 9" id="KW-0813">Transport</keyword>
<keyword evidence="5 9" id="KW-0812">Transmembrane</keyword>
<evidence type="ECO:0000256" key="9">
    <source>
        <dbReference type="RuleBase" id="RU003640"/>
    </source>
</evidence>
<comment type="subcellular location">
    <subcellularLocation>
        <location evidence="1">Membrane</location>
    </subcellularLocation>
    <subcellularLocation>
        <location evidence="9">Mitochondrion membrane</location>
        <topology evidence="9">Multi-pass membrane protein</topology>
    </subcellularLocation>
</comment>
<dbReference type="InterPro" id="IPR038430">
    <property type="entry name" value="NDAH_ubi_oxred_su3_sf"/>
</dbReference>
<comment type="function">
    <text evidence="9">Core subunit of the mitochondrial membrane respiratory chain NADH dehydrogenase (Complex I) which catalyzes electron transfer from NADH through the respiratory chain, using ubiquinone as an electron acceptor. Essential for the catalytic activity of complex I.</text>
</comment>
<proteinExistence type="inferred from homology"/>
<keyword evidence="9" id="KW-0830">Ubiquinone</keyword>
<dbReference type="AlphaFoldDB" id="V5IXB9"/>
<dbReference type="EC" id="7.1.1.2" evidence="9"/>
<evidence type="ECO:0000256" key="5">
    <source>
        <dbReference type="ARBA" id="ARBA00022692"/>
    </source>
</evidence>
<evidence type="ECO:0000256" key="3">
    <source>
        <dbReference type="ARBA" id="ARBA00021007"/>
    </source>
</evidence>
<dbReference type="EMBL" id="JQ943583">
    <property type="protein sequence ID" value="AFK50135.1"/>
    <property type="molecule type" value="Genomic_DNA"/>
</dbReference>
<dbReference type="GeneID" id="17727835"/>
<evidence type="ECO:0000313" key="10">
    <source>
        <dbReference type="EMBL" id="AFK50135.1"/>
    </source>
</evidence>
<dbReference type="RefSeq" id="YP_008854343.1">
    <property type="nucleotide sequence ID" value="NC_022921.1"/>
</dbReference>
<keyword evidence="7 9" id="KW-0472">Membrane</keyword>
<evidence type="ECO:0000256" key="4">
    <source>
        <dbReference type="ARBA" id="ARBA00022448"/>
    </source>
</evidence>
<protein>
    <recommendedName>
        <fullName evidence="3 9">NADH-ubiquinone oxidoreductase chain 3</fullName>
        <ecNumber evidence="9">7.1.1.2</ecNumber>
    </recommendedName>
</protein>
<comment type="similarity">
    <text evidence="2 9">Belongs to the complex I subunit 3 family.</text>
</comment>
<evidence type="ECO:0000256" key="2">
    <source>
        <dbReference type="ARBA" id="ARBA00008472"/>
    </source>
</evidence>
<comment type="catalytic activity">
    <reaction evidence="8 9">
        <text>a ubiquinone + NADH + 5 H(+)(in) = a ubiquinol + NAD(+) + 4 H(+)(out)</text>
        <dbReference type="Rhea" id="RHEA:29091"/>
        <dbReference type="Rhea" id="RHEA-COMP:9565"/>
        <dbReference type="Rhea" id="RHEA-COMP:9566"/>
        <dbReference type="ChEBI" id="CHEBI:15378"/>
        <dbReference type="ChEBI" id="CHEBI:16389"/>
        <dbReference type="ChEBI" id="CHEBI:17976"/>
        <dbReference type="ChEBI" id="CHEBI:57540"/>
        <dbReference type="ChEBI" id="CHEBI:57945"/>
        <dbReference type="EC" id="7.1.1.2"/>
    </reaction>
</comment>